<name>A0A375INY2_9BURK</name>
<dbReference type="AlphaFoldDB" id="A0A375INY2"/>
<geneLocation type="plasmid" evidence="1">
    <name>II</name>
</geneLocation>
<dbReference type="Proteomes" id="UP000255505">
    <property type="component" value="Plasmid II"/>
</dbReference>
<sequence length="55" mass="5863">MLAANATPVRVRHPGFPHPIIGGPMTPPVFPVATGESMRDVAFPGAREVWIRAAD</sequence>
<dbReference type="EMBL" id="LT991977">
    <property type="protein sequence ID" value="SPK75811.1"/>
    <property type="molecule type" value="Genomic_DNA"/>
</dbReference>
<proteinExistence type="predicted"/>
<protein>
    <submittedName>
        <fullName evidence="1">Uncharacterized protein</fullName>
    </submittedName>
</protein>
<organism evidence="1 2">
    <name type="scientific">Cupriavidus taiwanensis</name>
    <dbReference type="NCBI Taxonomy" id="164546"/>
    <lineage>
        <taxon>Bacteria</taxon>
        <taxon>Pseudomonadati</taxon>
        <taxon>Pseudomonadota</taxon>
        <taxon>Betaproteobacteria</taxon>
        <taxon>Burkholderiales</taxon>
        <taxon>Burkholderiaceae</taxon>
        <taxon>Cupriavidus</taxon>
    </lineage>
</organism>
<evidence type="ECO:0000313" key="2">
    <source>
        <dbReference type="Proteomes" id="UP000255505"/>
    </source>
</evidence>
<reference evidence="1 2" key="1">
    <citation type="submission" date="2018-01" db="EMBL/GenBank/DDBJ databases">
        <authorList>
            <person name="Gaut B.S."/>
            <person name="Morton B.R."/>
            <person name="Clegg M.T."/>
            <person name="Duvall M.R."/>
        </authorList>
    </citation>
    <scope>NUCLEOTIDE SEQUENCE [LARGE SCALE GENOMIC DNA]</scope>
    <source>
        <strain evidence="1">Cupriavidus taiwanensis LMG 19425</strain>
        <plasmid evidence="2">Plasmid ii</plasmid>
    </source>
</reference>
<accession>A0A375INY2</accession>
<gene>
    <name evidence="1" type="ORF">CT19425_MP60187</name>
</gene>
<keyword evidence="1" id="KW-0614">Plasmid</keyword>
<evidence type="ECO:0000313" key="1">
    <source>
        <dbReference type="EMBL" id="SPK75811.1"/>
    </source>
</evidence>